<evidence type="ECO:0000259" key="2">
    <source>
        <dbReference type="SMART" id="SM01017"/>
    </source>
</evidence>
<comment type="caution">
    <text evidence="3">The sequence shown here is derived from an EMBL/GenBank/DDBJ whole genome shotgun (WGS) entry which is preliminary data.</text>
</comment>
<organism evidence="3 4">
    <name type="scientific">Brachionus calyciflorus</name>
    <dbReference type="NCBI Taxonomy" id="104777"/>
    <lineage>
        <taxon>Eukaryota</taxon>
        <taxon>Metazoa</taxon>
        <taxon>Spiralia</taxon>
        <taxon>Gnathifera</taxon>
        <taxon>Rotifera</taxon>
        <taxon>Eurotatoria</taxon>
        <taxon>Monogononta</taxon>
        <taxon>Pseudotrocha</taxon>
        <taxon>Ploima</taxon>
        <taxon>Brachionidae</taxon>
        <taxon>Brachionus</taxon>
    </lineage>
</organism>
<dbReference type="SUPFAM" id="SSF81296">
    <property type="entry name" value="E set domains"/>
    <property type="match status" value="2"/>
</dbReference>
<dbReference type="EMBL" id="CAJNOC010000011">
    <property type="protein sequence ID" value="CAF0705379.1"/>
    <property type="molecule type" value="Genomic_DNA"/>
</dbReference>
<protein>
    <recommendedName>
        <fullName evidence="2">Arrestin C-terminal-like domain-containing protein</fullName>
    </recommendedName>
</protein>
<reference evidence="3" key="1">
    <citation type="submission" date="2021-02" db="EMBL/GenBank/DDBJ databases">
        <authorList>
            <person name="Nowell W R."/>
        </authorList>
    </citation>
    <scope>NUCLEOTIDE SEQUENCE</scope>
    <source>
        <strain evidence="3">Ploen Becks lab</strain>
    </source>
</reference>
<dbReference type="AlphaFoldDB" id="A0A813LY42"/>
<feature type="domain" description="Arrestin C-terminal-like" evidence="2">
    <location>
        <begin position="170"/>
        <end position="298"/>
    </location>
</feature>
<evidence type="ECO:0000256" key="1">
    <source>
        <dbReference type="ARBA" id="ARBA00005298"/>
    </source>
</evidence>
<dbReference type="Gene3D" id="2.60.40.640">
    <property type="match status" value="2"/>
</dbReference>
<evidence type="ECO:0000313" key="4">
    <source>
        <dbReference type="Proteomes" id="UP000663879"/>
    </source>
</evidence>
<dbReference type="GO" id="GO:0005737">
    <property type="term" value="C:cytoplasm"/>
    <property type="evidence" value="ECO:0007669"/>
    <property type="project" value="TreeGrafter"/>
</dbReference>
<dbReference type="InterPro" id="IPR011022">
    <property type="entry name" value="Arrestin_C-like"/>
</dbReference>
<gene>
    <name evidence="3" type="ORF">OXX778_LOCUS252</name>
</gene>
<dbReference type="InterPro" id="IPR050357">
    <property type="entry name" value="Arrestin_domain-protein"/>
</dbReference>
<accession>A0A813LY42</accession>
<name>A0A813LY42_9BILA</name>
<dbReference type="SMART" id="SM01017">
    <property type="entry name" value="Arrestin_C"/>
    <property type="match status" value="1"/>
</dbReference>
<dbReference type="Pfam" id="PF00339">
    <property type="entry name" value="Arrestin_N"/>
    <property type="match status" value="1"/>
</dbReference>
<dbReference type="Proteomes" id="UP000663879">
    <property type="component" value="Unassembled WGS sequence"/>
</dbReference>
<sequence length="299" mass="34018">MIDIEYFDIRFDNENSLYYAGNYLKGTLDLVIKNRTKVTSLKLVLTGKGETIWSVFAGETPIAQYDSEEYLRKEQIILSSDKKKDLFLDPGNYTYKFEIPLPSNLPSSFKNSIGKINYEIEAIIDRPLSLKKHVIKSFTVFSHMDLSMQPNLKEVCKVNDPKIVLSTGLRSHFIIADFRINKGGYVPFEKIEFDVNLENKSNRELKEMSVCLVQCFKSFKGAFVENKVITSVNYSNRINDNSKQKWTAAIIVPVVCPSSAEICKIMEIKYQVVLKLTVSGISTTKNMEIPITIGTHPVN</sequence>
<dbReference type="InterPro" id="IPR014756">
    <property type="entry name" value="Ig_E-set"/>
</dbReference>
<dbReference type="InterPro" id="IPR014752">
    <property type="entry name" value="Arrestin-like_C"/>
</dbReference>
<dbReference type="PANTHER" id="PTHR11188">
    <property type="entry name" value="ARRESTIN DOMAIN CONTAINING PROTEIN"/>
    <property type="match status" value="1"/>
</dbReference>
<dbReference type="GO" id="GO:0015031">
    <property type="term" value="P:protein transport"/>
    <property type="evidence" value="ECO:0007669"/>
    <property type="project" value="TreeGrafter"/>
</dbReference>
<evidence type="ECO:0000313" key="3">
    <source>
        <dbReference type="EMBL" id="CAF0705379.1"/>
    </source>
</evidence>
<dbReference type="OrthoDB" id="2333384at2759"/>
<keyword evidence="4" id="KW-1185">Reference proteome</keyword>
<dbReference type="Pfam" id="PF02752">
    <property type="entry name" value="Arrestin_C"/>
    <property type="match status" value="1"/>
</dbReference>
<dbReference type="InterPro" id="IPR011021">
    <property type="entry name" value="Arrestin-like_N"/>
</dbReference>
<comment type="similarity">
    <text evidence="1">Belongs to the arrestin family.</text>
</comment>
<dbReference type="PANTHER" id="PTHR11188:SF176">
    <property type="entry name" value="ARRESTIN DOMAIN-CONTAINING PROTEIN 1"/>
    <property type="match status" value="1"/>
</dbReference>
<proteinExistence type="inferred from homology"/>